<feature type="domain" description="Fimbrial-type adhesion" evidence="2">
    <location>
        <begin position="29"/>
        <end position="170"/>
    </location>
</feature>
<dbReference type="EMBL" id="NOWC01000003">
    <property type="protein sequence ID" value="OZS75877.1"/>
    <property type="molecule type" value="Genomic_DNA"/>
</dbReference>
<dbReference type="Proteomes" id="UP001155882">
    <property type="component" value="Unassembled WGS sequence"/>
</dbReference>
<dbReference type="GO" id="GO:0043709">
    <property type="term" value="P:cell adhesion involved in single-species biofilm formation"/>
    <property type="evidence" value="ECO:0007669"/>
    <property type="project" value="TreeGrafter"/>
</dbReference>
<gene>
    <name evidence="5" type="ORF">CHI95_03980</name>
    <name evidence="3" type="ORF">KYI77_00390</name>
    <name evidence="4" type="ORF">OGX73_06000</name>
</gene>
<dbReference type="PANTHER" id="PTHR33420">
    <property type="entry name" value="FIMBRIAL SUBUNIT ELFA-RELATED"/>
    <property type="match status" value="1"/>
</dbReference>
<dbReference type="GO" id="GO:0009289">
    <property type="term" value="C:pilus"/>
    <property type="evidence" value="ECO:0007669"/>
    <property type="project" value="InterPro"/>
</dbReference>
<dbReference type="SUPFAM" id="SSF49401">
    <property type="entry name" value="Bacterial adhesins"/>
    <property type="match status" value="1"/>
</dbReference>
<dbReference type="GeneID" id="92273019"/>
<dbReference type="InterPro" id="IPR008966">
    <property type="entry name" value="Adhesion_dom_sf"/>
</dbReference>
<dbReference type="InterPro" id="IPR000259">
    <property type="entry name" value="Adhesion_dom_fimbrial"/>
</dbReference>
<dbReference type="EMBL" id="JAHWLI010000001">
    <property type="protein sequence ID" value="MBW3114922.1"/>
    <property type="molecule type" value="Genomic_DNA"/>
</dbReference>
<dbReference type="InterPro" id="IPR036937">
    <property type="entry name" value="Adhesion_dom_fimbrial_sf"/>
</dbReference>
<organism evidence="5 6">
    <name type="scientific">Providencia rettgeri</name>
    <dbReference type="NCBI Taxonomy" id="587"/>
    <lineage>
        <taxon>Bacteria</taxon>
        <taxon>Pseudomonadati</taxon>
        <taxon>Pseudomonadota</taxon>
        <taxon>Gammaproteobacteria</taxon>
        <taxon>Enterobacterales</taxon>
        <taxon>Morganellaceae</taxon>
        <taxon>Providencia</taxon>
    </lineage>
</organism>
<evidence type="ECO:0000313" key="4">
    <source>
        <dbReference type="EMBL" id="MDI9092170.1"/>
    </source>
</evidence>
<dbReference type="InterPro" id="IPR050263">
    <property type="entry name" value="Bact_Fimbrial_Adh_Pro"/>
</dbReference>
<reference evidence="5 6" key="1">
    <citation type="submission" date="2017-07" db="EMBL/GenBank/DDBJ databases">
        <title>blaIMP-27 on transferable plasmids in Proteus mirabilis and Providencia rettgeri.</title>
        <authorList>
            <person name="Potter R."/>
        </authorList>
    </citation>
    <scope>NUCLEOTIDE SEQUENCE [LARGE SCALE GENOMIC DNA]</scope>
    <source>
        <strain evidence="5 6">PR1</strain>
    </source>
</reference>
<dbReference type="EMBL" id="JAOWIN010000003">
    <property type="protein sequence ID" value="MDI9092170.1"/>
    <property type="molecule type" value="Genomic_DNA"/>
</dbReference>
<sequence length="171" mass="17964">MKKISKNLLLLSSLIFSGNLFAASTVTLNFTGNIRAATCNITGGNNIDIDLKNISADVFRNASSGSNWNTFNISLNNCSSFINQVKLTFTGTADTADAASLYKNQGTAKNLAVQLQNGNGTTALGNQKVLQVPTNGQANINIPLRTRAFSSLGNATPGTISANITATITYL</sequence>
<name>A0A264VYK0_PRORE</name>
<reference evidence="3" key="2">
    <citation type="submission" date="2021-07" db="EMBL/GenBank/DDBJ databases">
        <authorList>
            <person name="Stanton E."/>
        </authorList>
    </citation>
    <scope>NUCLEOTIDE SEQUENCE</scope>
    <source>
        <strain evidence="3">2021EL-01139</strain>
    </source>
</reference>
<evidence type="ECO:0000259" key="2">
    <source>
        <dbReference type="Pfam" id="PF00419"/>
    </source>
</evidence>
<accession>A0A264VYK0</accession>
<dbReference type="Gene3D" id="2.60.40.1090">
    <property type="entry name" value="Fimbrial-type adhesion domain"/>
    <property type="match status" value="1"/>
</dbReference>
<evidence type="ECO:0000313" key="3">
    <source>
        <dbReference type="EMBL" id="MBW3114922.1"/>
    </source>
</evidence>
<proteinExistence type="predicted"/>
<feature type="signal peptide" evidence="1">
    <location>
        <begin position="1"/>
        <end position="22"/>
    </location>
</feature>
<feature type="chain" id="PRO_5011915181" evidence="1">
    <location>
        <begin position="23"/>
        <end position="171"/>
    </location>
</feature>
<dbReference type="Pfam" id="PF00419">
    <property type="entry name" value="Fimbrial"/>
    <property type="match status" value="1"/>
</dbReference>
<keyword evidence="1" id="KW-0732">Signal</keyword>
<dbReference type="Proteomes" id="UP001159001">
    <property type="component" value="Unassembled WGS sequence"/>
</dbReference>
<evidence type="ECO:0000313" key="5">
    <source>
        <dbReference type="EMBL" id="OZS75877.1"/>
    </source>
</evidence>
<reference evidence="4" key="3">
    <citation type="submission" date="2022-10" db="EMBL/GenBank/DDBJ databases">
        <title>Bacterial isolates recovered from the One Health project in Brazil.</title>
        <authorList>
            <person name="Valiatti T.B."/>
            <person name="Santos F."/>
            <person name="Cayo R."/>
            <person name="Gales A.C."/>
        </authorList>
    </citation>
    <scope>NUCLEOTIDE SEQUENCE</scope>
    <source>
        <strain evidence="4">PVR188</strain>
    </source>
</reference>
<dbReference type="Proteomes" id="UP000216001">
    <property type="component" value="Unassembled WGS sequence"/>
</dbReference>
<evidence type="ECO:0000313" key="6">
    <source>
        <dbReference type="Proteomes" id="UP000216001"/>
    </source>
</evidence>
<comment type="caution">
    <text evidence="5">The sequence shown here is derived from an EMBL/GenBank/DDBJ whole genome shotgun (WGS) entry which is preliminary data.</text>
</comment>
<dbReference type="STRING" id="587.RB151_002930"/>
<evidence type="ECO:0000256" key="1">
    <source>
        <dbReference type="SAM" id="SignalP"/>
    </source>
</evidence>
<dbReference type="RefSeq" id="WP_004262778.1">
    <property type="nucleotide sequence ID" value="NZ_AP022371.1"/>
</dbReference>
<dbReference type="AlphaFoldDB" id="A0A264VYK0"/>
<dbReference type="PANTHER" id="PTHR33420:SF27">
    <property type="entry name" value="PROTEIN FIMG"/>
    <property type="match status" value="1"/>
</dbReference>
<protein>
    <submittedName>
        <fullName evidence="5">Type 1 fimbrial protein</fullName>
    </submittedName>
</protein>